<proteinExistence type="predicted"/>
<sequence>MGMMLAWGFIGIFAGSTLLAVSHTQLKVWPDTGPEPG</sequence>
<accession>A0AA35UT02</accession>
<dbReference type="AlphaFoldDB" id="A0AA35UT02"/>
<reference evidence="1" key="1">
    <citation type="submission" date="2023-03" db="EMBL/GenBank/DDBJ databases">
        <authorList>
            <person name="Pearce D."/>
        </authorList>
    </citation>
    <scope>NUCLEOTIDE SEQUENCE</scope>
    <source>
        <strain evidence="1">Mc</strain>
    </source>
</reference>
<evidence type="ECO:0000313" key="2">
    <source>
        <dbReference type="Proteomes" id="UP001158598"/>
    </source>
</evidence>
<organism evidence="1 2">
    <name type="scientific">Methylococcus capsulatus</name>
    <dbReference type="NCBI Taxonomy" id="414"/>
    <lineage>
        <taxon>Bacteria</taxon>
        <taxon>Pseudomonadati</taxon>
        <taxon>Pseudomonadota</taxon>
        <taxon>Gammaproteobacteria</taxon>
        <taxon>Methylococcales</taxon>
        <taxon>Methylococcaceae</taxon>
        <taxon>Methylococcus</taxon>
    </lineage>
</organism>
<evidence type="ECO:0000313" key="1">
    <source>
        <dbReference type="EMBL" id="CAI8753724.1"/>
    </source>
</evidence>
<dbReference type="Proteomes" id="UP001158598">
    <property type="component" value="Chromosome"/>
</dbReference>
<dbReference type="EMBL" id="OX458332">
    <property type="protein sequence ID" value="CAI8753724.1"/>
    <property type="molecule type" value="Genomic_DNA"/>
</dbReference>
<name>A0AA35UT02_METCP</name>
<protein>
    <submittedName>
        <fullName evidence="1">Uncharacterized protein</fullName>
    </submittedName>
</protein>
<gene>
    <name evidence="1" type="ORF">MCNOR_0703</name>
</gene>